<keyword evidence="3" id="KW-1185">Reference proteome</keyword>
<dbReference type="Proteomes" id="UP000314294">
    <property type="component" value="Unassembled WGS sequence"/>
</dbReference>
<evidence type="ECO:0000313" key="2">
    <source>
        <dbReference type="EMBL" id="TNN23092.1"/>
    </source>
</evidence>
<proteinExistence type="predicted"/>
<name>A0A4Z2E3Z8_9TELE</name>
<evidence type="ECO:0000313" key="3">
    <source>
        <dbReference type="Proteomes" id="UP000314294"/>
    </source>
</evidence>
<feature type="region of interest" description="Disordered" evidence="1">
    <location>
        <begin position="1"/>
        <end position="75"/>
    </location>
</feature>
<comment type="caution">
    <text evidence="2">The sequence shown here is derived from an EMBL/GenBank/DDBJ whole genome shotgun (WGS) entry which is preliminary data.</text>
</comment>
<gene>
    <name evidence="2" type="ORF">EYF80_066791</name>
</gene>
<accession>A0A4Z2E3Z8</accession>
<reference evidence="2 3" key="1">
    <citation type="submission" date="2019-03" db="EMBL/GenBank/DDBJ databases">
        <title>First draft genome of Liparis tanakae, snailfish: a comprehensive survey of snailfish specific genes.</title>
        <authorList>
            <person name="Kim W."/>
            <person name="Song I."/>
            <person name="Jeong J.-H."/>
            <person name="Kim D."/>
            <person name="Kim S."/>
            <person name="Ryu S."/>
            <person name="Song J.Y."/>
            <person name="Lee S.K."/>
        </authorList>
    </citation>
    <scope>NUCLEOTIDE SEQUENCE [LARGE SCALE GENOMIC DNA]</scope>
    <source>
        <tissue evidence="2">Muscle</tissue>
    </source>
</reference>
<feature type="compositionally biased region" description="Polar residues" evidence="1">
    <location>
        <begin position="44"/>
        <end position="53"/>
    </location>
</feature>
<protein>
    <submittedName>
        <fullName evidence="2">Uncharacterized protein</fullName>
    </submittedName>
</protein>
<dbReference type="EMBL" id="SRLO01019847">
    <property type="protein sequence ID" value="TNN23092.1"/>
    <property type="molecule type" value="Genomic_DNA"/>
</dbReference>
<organism evidence="2 3">
    <name type="scientific">Liparis tanakae</name>
    <name type="common">Tanaka's snailfish</name>
    <dbReference type="NCBI Taxonomy" id="230148"/>
    <lineage>
        <taxon>Eukaryota</taxon>
        <taxon>Metazoa</taxon>
        <taxon>Chordata</taxon>
        <taxon>Craniata</taxon>
        <taxon>Vertebrata</taxon>
        <taxon>Euteleostomi</taxon>
        <taxon>Actinopterygii</taxon>
        <taxon>Neopterygii</taxon>
        <taxon>Teleostei</taxon>
        <taxon>Neoteleostei</taxon>
        <taxon>Acanthomorphata</taxon>
        <taxon>Eupercaria</taxon>
        <taxon>Perciformes</taxon>
        <taxon>Cottioidei</taxon>
        <taxon>Cottales</taxon>
        <taxon>Liparidae</taxon>
        <taxon>Liparis</taxon>
    </lineage>
</organism>
<evidence type="ECO:0000256" key="1">
    <source>
        <dbReference type="SAM" id="MobiDB-lite"/>
    </source>
</evidence>
<sequence length="143" mass="16191">MAACESKRRGQCFHRPDYPNVSLHGPFVRRSAHDPQAEEDELKSTTQADSTNIWVIDLDPRGPAGPGSGSLRTSRTWFWIPEDQQDLVLDPRGPAGPGSGSLRTSRTWFWIPEDQQDLVLVVWTVTINNRRPRRINMSLPSRS</sequence>
<dbReference type="AlphaFoldDB" id="A0A4Z2E3Z8"/>